<accession>A0A418SJ09</accession>
<dbReference type="Gene3D" id="3.90.180.10">
    <property type="entry name" value="Medium-chain alcohol dehydrogenases, catalytic domain"/>
    <property type="match status" value="1"/>
</dbReference>
<evidence type="ECO:0000256" key="7">
    <source>
        <dbReference type="RuleBase" id="RU361277"/>
    </source>
</evidence>
<dbReference type="PROSITE" id="PS00059">
    <property type="entry name" value="ADH_ZINC"/>
    <property type="match status" value="1"/>
</dbReference>
<evidence type="ECO:0000256" key="6">
    <source>
        <dbReference type="ARBA" id="ARBA00023002"/>
    </source>
</evidence>
<keyword evidence="10" id="KW-1185">Reference proteome</keyword>
<dbReference type="SUPFAM" id="SSF51735">
    <property type="entry name" value="NAD(P)-binding Rossmann-fold domains"/>
    <property type="match status" value="1"/>
</dbReference>
<dbReference type="InterPro" id="IPR013154">
    <property type="entry name" value="ADH-like_N"/>
</dbReference>
<dbReference type="GO" id="GO:0004022">
    <property type="term" value="F:alcohol dehydrogenase (NAD+) activity"/>
    <property type="evidence" value="ECO:0007669"/>
    <property type="project" value="UniProtKB-EC"/>
</dbReference>
<dbReference type="PANTHER" id="PTHR42940:SF8">
    <property type="entry name" value="VACUOLAR PROTEIN SORTING-ASSOCIATED PROTEIN 11"/>
    <property type="match status" value="1"/>
</dbReference>
<proteinExistence type="inferred from homology"/>
<keyword evidence="6 9" id="KW-0560">Oxidoreductase</keyword>
<evidence type="ECO:0000259" key="8">
    <source>
        <dbReference type="SMART" id="SM00829"/>
    </source>
</evidence>
<evidence type="ECO:0000313" key="10">
    <source>
        <dbReference type="Proteomes" id="UP000283786"/>
    </source>
</evidence>
<dbReference type="Pfam" id="PF00107">
    <property type="entry name" value="ADH_zinc_N"/>
    <property type="match status" value="1"/>
</dbReference>
<dbReference type="OrthoDB" id="5295340at2"/>
<dbReference type="SMART" id="SM00829">
    <property type="entry name" value="PKS_ER"/>
    <property type="match status" value="1"/>
</dbReference>
<dbReference type="InterPro" id="IPR036291">
    <property type="entry name" value="NAD(P)-bd_dom_sf"/>
</dbReference>
<comment type="similarity">
    <text evidence="2 7">Belongs to the zinc-containing alcohol dehydrogenase family.</text>
</comment>
<dbReference type="Proteomes" id="UP000283786">
    <property type="component" value="Chromosome"/>
</dbReference>
<dbReference type="SUPFAM" id="SSF50129">
    <property type="entry name" value="GroES-like"/>
    <property type="match status" value="1"/>
</dbReference>
<dbReference type="PANTHER" id="PTHR42940">
    <property type="entry name" value="ALCOHOL DEHYDROGENASE 1-RELATED"/>
    <property type="match status" value="1"/>
</dbReference>
<gene>
    <name evidence="9" type="primary">adhT</name>
    <name evidence="9" type="ORF">PSAL_032660</name>
</gene>
<dbReference type="InterPro" id="IPR013149">
    <property type="entry name" value="ADH-like_C"/>
</dbReference>
<dbReference type="InterPro" id="IPR002328">
    <property type="entry name" value="ADH_Zn_CS"/>
</dbReference>
<dbReference type="Pfam" id="PF08240">
    <property type="entry name" value="ADH_N"/>
    <property type="match status" value="1"/>
</dbReference>
<evidence type="ECO:0000256" key="2">
    <source>
        <dbReference type="ARBA" id="ARBA00008072"/>
    </source>
</evidence>
<name>A0A418SJ09_9RHOB</name>
<dbReference type="EMBL" id="CP060436">
    <property type="protein sequence ID" value="QPM92003.1"/>
    <property type="molecule type" value="Genomic_DNA"/>
</dbReference>
<comment type="cofactor">
    <cofactor evidence="1 7">
        <name>Zn(2+)</name>
        <dbReference type="ChEBI" id="CHEBI:29105"/>
    </cofactor>
</comment>
<protein>
    <recommendedName>
        <fullName evidence="3">alcohol dehydrogenase</fullName>
        <ecNumber evidence="3">1.1.1.1</ecNumber>
    </recommendedName>
</protein>
<reference evidence="9 10" key="1">
    <citation type="submission" date="2020-08" db="EMBL/GenBank/DDBJ databases">
        <title>Genome sequence of Rhodobacteraceae bacterium Lw-13e.</title>
        <authorList>
            <person name="Poehlein A."/>
            <person name="Wolter L."/>
            <person name="Daniel R."/>
            <person name="Brinkhoff T."/>
        </authorList>
    </citation>
    <scope>NUCLEOTIDE SEQUENCE [LARGE SCALE GENOMIC DNA]</scope>
    <source>
        <strain evidence="9 10">Lw-13e</strain>
    </source>
</reference>
<evidence type="ECO:0000256" key="3">
    <source>
        <dbReference type="ARBA" id="ARBA00013190"/>
    </source>
</evidence>
<evidence type="ECO:0000256" key="5">
    <source>
        <dbReference type="ARBA" id="ARBA00022833"/>
    </source>
</evidence>
<keyword evidence="4 7" id="KW-0479">Metal-binding</keyword>
<keyword evidence="5 7" id="KW-0862">Zinc</keyword>
<evidence type="ECO:0000256" key="1">
    <source>
        <dbReference type="ARBA" id="ARBA00001947"/>
    </source>
</evidence>
<feature type="domain" description="Enoyl reductase (ER)" evidence="8">
    <location>
        <begin position="14"/>
        <end position="335"/>
    </location>
</feature>
<dbReference type="AlphaFoldDB" id="A0A418SJ09"/>
<evidence type="ECO:0000313" key="9">
    <source>
        <dbReference type="EMBL" id="QPM92003.1"/>
    </source>
</evidence>
<organism evidence="9 10">
    <name type="scientific">Pseudooceanicola algae</name>
    <dbReference type="NCBI Taxonomy" id="1537215"/>
    <lineage>
        <taxon>Bacteria</taxon>
        <taxon>Pseudomonadati</taxon>
        <taxon>Pseudomonadota</taxon>
        <taxon>Alphaproteobacteria</taxon>
        <taxon>Rhodobacterales</taxon>
        <taxon>Paracoccaceae</taxon>
        <taxon>Pseudooceanicola</taxon>
    </lineage>
</organism>
<sequence>MTETMLAAVLVNYGSPLVVKRIPRPEPGPGQLLIQLEASGVCHSDVHIWEGSYHTGNTPDPFILGHEGVGTVAAIGEGVEGWAIGDRAGAAWLHDTCGTCIECRAGLHNFCQSQRAHGLDVPGTFAEYVVTNAAFTARVPGGEASALAPLMCAGLTAYGALDRAQLEPGECCAVFGCGGLGQYAIQFAKRRGAHVIAVDRDPSKLALSQANGASLAVNGADATEIETLRARADVCINFAPTTGTWQPMLDMVRPLGRVVAAAMVSEPVPLNQEWLTGSGITITGTSVGTMQQMDALMQIQVKDPLTSTVTEIPIQDAGRALRELAEGRAPARYAIRF</sequence>
<dbReference type="InterPro" id="IPR011032">
    <property type="entry name" value="GroES-like_sf"/>
</dbReference>
<dbReference type="KEGG" id="palw:PSAL_032660"/>
<dbReference type="RefSeq" id="WP_119838389.1">
    <property type="nucleotide sequence ID" value="NZ_CP060436.1"/>
</dbReference>
<dbReference type="GO" id="GO:0008270">
    <property type="term" value="F:zinc ion binding"/>
    <property type="evidence" value="ECO:0007669"/>
    <property type="project" value="InterPro"/>
</dbReference>
<evidence type="ECO:0000256" key="4">
    <source>
        <dbReference type="ARBA" id="ARBA00022723"/>
    </source>
</evidence>
<dbReference type="Gene3D" id="3.40.50.720">
    <property type="entry name" value="NAD(P)-binding Rossmann-like Domain"/>
    <property type="match status" value="1"/>
</dbReference>
<dbReference type="InterPro" id="IPR020843">
    <property type="entry name" value="ER"/>
</dbReference>
<dbReference type="EC" id="1.1.1.1" evidence="3"/>